<name>Q02C25_SOLUE</name>
<dbReference type="PANTHER" id="PTHR14859">
    <property type="entry name" value="CALCOFLUOR WHITE HYPERSENSITIVE PROTEIN PRECURSOR"/>
    <property type="match status" value="1"/>
</dbReference>
<dbReference type="SUPFAM" id="SSF56219">
    <property type="entry name" value="DNase I-like"/>
    <property type="match status" value="1"/>
</dbReference>
<dbReference type="OrthoDB" id="9793162at2"/>
<keyword evidence="2" id="KW-0540">Nuclease</keyword>
<dbReference type="InParanoid" id="Q02C25"/>
<dbReference type="GO" id="GO:0006506">
    <property type="term" value="P:GPI anchor biosynthetic process"/>
    <property type="evidence" value="ECO:0007669"/>
    <property type="project" value="TreeGrafter"/>
</dbReference>
<dbReference type="InterPro" id="IPR036691">
    <property type="entry name" value="Endo/exonu/phosph_ase_sf"/>
</dbReference>
<keyword evidence="2" id="KW-0255">Endonuclease</keyword>
<dbReference type="HOGENOM" id="CLU_060500_3_0_0"/>
<dbReference type="PANTHER" id="PTHR14859:SF1">
    <property type="entry name" value="PGAP2-INTERACTING PROTEIN"/>
    <property type="match status" value="1"/>
</dbReference>
<accession>Q02C25</accession>
<dbReference type="FunCoup" id="Q02C25">
    <property type="interactions" value="45"/>
</dbReference>
<dbReference type="eggNOG" id="COG3568">
    <property type="taxonomic scope" value="Bacteria"/>
</dbReference>
<proteinExistence type="predicted"/>
<reference evidence="2" key="1">
    <citation type="submission" date="2006-10" db="EMBL/GenBank/DDBJ databases">
        <title>Complete sequence of Solibacter usitatus Ellin6076.</title>
        <authorList>
            <consortium name="US DOE Joint Genome Institute"/>
            <person name="Copeland A."/>
            <person name="Lucas S."/>
            <person name="Lapidus A."/>
            <person name="Barry K."/>
            <person name="Detter J.C."/>
            <person name="Glavina del Rio T."/>
            <person name="Hammon N."/>
            <person name="Israni S."/>
            <person name="Dalin E."/>
            <person name="Tice H."/>
            <person name="Pitluck S."/>
            <person name="Thompson L.S."/>
            <person name="Brettin T."/>
            <person name="Bruce D."/>
            <person name="Han C."/>
            <person name="Tapia R."/>
            <person name="Gilna P."/>
            <person name="Schmutz J."/>
            <person name="Larimer F."/>
            <person name="Land M."/>
            <person name="Hauser L."/>
            <person name="Kyrpides N."/>
            <person name="Mikhailova N."/>
            <person name="Janssen P.H."/>
            <person name="Kuske C.R."/>
            <person name="Richardson P."/>
        </authorList>
    </citation>
    <scope>NUCLEOTIDE SEQUENCE</scope>
    <source>
        <strain evidence="2">Ellin6076</strain>
    </source>
</reference>
<evidence type="ECO:0000313" key="2">
    <source>
        <dbReference type="EMBL" id="ABJ81391.1"/>
    </source>
</evidence>
<feature type="domain" description="Endonuclease/exonuclease/phosphatase" evidence="1">
    <location>
        <begin position="14"/>
        <end position="225"/>
    </location>
</feature>
<dbReference type="InterPro" id="IPR005135">
    <property type="entry name" value="Endo/exonuclease/phosphatase"/>
</dbReference>
<dbReference type="GO" id="GO:0004519">
    <property type="term" value="F:endonuclease activity"/>
    <property type="evidence" value="ECO:0007669"/>
    <property type="project" value="UniProtKB-KW"/>
</dbReference>
<dbReference type="EMBL" id="CP000473">
    <property type="protein sequence ID" value="ABJ81391.1"/>
    <property type="molecule type" value="Genomic_DNA"/>
</dbReference>
<dbReference type="InterPro" id="IPR051916">
    <property type="entry name" value="GPI-anchor_lipid_remodeler"/>
</dbReference>
<dbReference type="GO" id="GO:0004527">
    <property type="term" value="F:exonuclease activity"/>
    <property type="evidence" value="ECO:0007669"/>
    <property type="project" value="UniProtKB-KW"/>
</dbReference>
<dbReference type="AlphaFoldDB" id="Q02C25"/>
<dbReference type="Pfam" id="PF03372">
    <property type="entry name" value="Exo_endo_phos"/>
    <property type="match status" value="1"/>
</dbReference>
<sequence>MDSRTSGIAGLRVATYNVHKCRGMDGRVSPHRIGRVLNELKADVIGLQEVLGHHAEIIAAEMKMGFALGENRRHQGAAYGNVVLSRFPIRSTRNYDLTVEGREQRGCLRADIDVHGSGVLHIFNVHLGTAWPERRHQGRRLVAAELLGDIALDSPRVLIGDFNEWTRGLATKLLRSHMKTANFRWRSYPGLLPVLHLDHIYYDPALSLHRVQVHRSPLSLLASDHLPLFADFKL</sequence>
<dbReference type="Gene3D" id="3.60.10.10">
    <property type="entry name" value="Endonuclease/exonuclease/phosphatase"/>
    <property type="match status" value="1"/>
</dbReference>
<dbReference type="GO" id="GO:0016020">
    <property type="term" value="C:membrane"/>
    <property type="evidence" value="ECO:0007669"/>
    <property type="project" value="GOC"/>
</dbReference>
<dbReference type="STRING" id="234267.Acid_0379"/>
<keyword evidence="2" id="KW-0269">Exonuclease</keyword>
<gene>
    <name evidence="2" type="ordered locus">Acid_0379</name>
</gene>
<protein>
    <submittedName>
        <fullName evidence="2">Endonuclease/exonuclease/phosphatase</fullName>
    </submittedName>
</protein>
<organism evidence="2">
    <name type="scientific">Solibacter usitatus (strain Ellin6076)</name>
    <dbReference type="NCBI Taxonomy" id="234267"/>
    <lineage>
        <taxon>Bacteria</taxon>
        <taxon>Pseudomonadati</taxon>
        <taxon>Acidobacteriota</taxon>
        <taxon>Terriglobia</taxon>
        <taxon>Bryobacterales</taxon>
        <taxon>Solibacteraceae</taxon>
        <taxon>Candidatus Solibacter</taxon>
    </lineage>
</organism>
<dbReference type="KEGG" id="sus:Acid_0379"/>
<evidence type="ECO:0000259" key="1">
    <source>
        <dbReference type="Pfam" id="PF03372"/>
    </source>
</evidence>
<keyword evidence="2" id="KW-0378">Hydrolase</keyword>